<reference evidence="3" key="2">
    <citation type="submission" date="2022-01" db="EMBL/GenBank/DDBJ databases">
        <authorList>
            <person name="Yamashiro T."/>
            <person name="Shiraishi A."/>
            <person name="Satake H."/>
            <person name="Nakayama K."/>
        </authorList>
    </citation>
    <scope>NUCLEOTIDE SEQUENCE</scope>
</reference>
<sequence>MSALRRSDNENMLSTMNLILMRSSRIEVQNSGVQNVGNQNGVNIVSGIANQNENSNVVATHAEGNTNGNNADLDEIEEVNANCILMANLQQASTLGTQKEQYTELLEPIPEKHIKSNESLAKHKALEWEIECLLRVVVSQDIMSLVQNNSVVDISNLPTELERKAFYDGHSIRKIRRLQAQLGDPKGKRVDITTKTRRPQPRSNTMNDRVPSASKRSRIKNKEVKVEEHPRNLLLSKNKKHISSECNNVKLAIRNDKSKIIYAMCKQCLITANHDVCVLNHGNDMNSRNFDFKWKVICIQYNLMVRMHRTPNPQELQSNGFQIQPFIWIGYSKLFVVCVQLGCSKHMTRNLKHLINFVWKFLGTICFGNDHVAAILGFGDLQWGNILITRVYFVKGLGHNLFSVGQFCDSDLDGRFWRSINVSSVNLEGVDLLNGNRTTNLLHSNLFDTGLCKLTIFSWIFRYITTRSGYGIKLLISSTSSRHHNMTLPECSCHGLSNSYIKKEHSLSSCEQGKRKMGISTYPNLFPIS</sequence>
<proteinExistence type="predicted"/>
<dbReference type="InterPro" id="IPR054722">
    <property type="entry name" value="PolX-like_BBD"/>
</dbReference>
<evidence type="ECO:0000256" key="1">
    <source>
        <dbReference type="SAM" id="MobiDB-lite"/>
    </source>
</evidence>
<dbReference type="Pfam" id="PF22936">
    <property type="entry name" value="Pol_BBD"/>
    <property type="match status" value="1"/>
</dbReference>
<evidence type="ECO:0000313" key="3">
    <source>
        <dbReference type="EMBL" id="GJS93688.1"/>
    </source>
</evidence>
<name>A0ABQ4ZTW5_9ASTR</name>
<accession>A0ABQ4ZTW5</accession>
<keyword evidence="4" id="KW-1185">Reference proteome</keyword>
<dbReference type="Proteomes" id="UP001151760">
    <property type="component" value="Unassembled WGS sequence"/>
</dbReference>
<organism evidence="3 4">
    <name type="scientific">Tanacetum coccineum</name>
    <dbReference type="NCBI Taxonomy" id="301880"/>
    <lineage>
        <taxon>Eukaryota</taxon>
        <taxon>Viridiplantae</taxon>
        <taxon>Streptophyta</taxon>
        <taxon>Embryophyta</taxon>
        <taxon>Tracheophyta</taxon>
        <taxon>Spermatophyta</taxon>
        <taxon>Magnoliopsida</taxon>
        <taxon>eudicotyledons</taxon>
        <taxon>Gunneridae</taxon>
        <taxon>Pentapetalae</taxon>
        <taxon>asterids</taxon>
        <taxon>campanulids</taxon>
        <taxon>Asterales</taxon>
        <taxon>Asteraceae</taxon>
        <taxon>Asteroideae</taxon>
        <taxon>Anthemideae</taxon>
        <taxon>Anthemidinae</taxon>
        <taxon>Tanacetum</taxon>
    </lineage>
</organism>
<evidence type="ECO:0000259" key="2">
    <source>
        <dbReference type="Pfam" id="PF22936"/>
    </source>
</evidence>
<evidence type="ECO:0000313" key="4">
    <source>
        <dbReference type="Proteomes" id="UP001151760"/>
    </source>
</evidence>
<reference evidence="3" key="1">
    <citation type="journal article" date="2022" name="Int. J. Mol. Sci.">
        <title>Draft Genome of Tanacetum Coccineum: Genomic Comparison of Closely Related Tanacetum-Family Plants.</title>
        <authorList>
            <person name="Yamashiro T."/>
            <person name="Shiraishi A."/>
            <person name="Nakayama K."/>
            <person name="Satake H."/>
        </authorList>
    </citation>
    <scope>NUCLEOTIDE SEQUENCE</scope>
</reference>
<feature type="region of interest" description="Disordered" evidence="1">
    <location>
        <begin position="194"/>
        <end position="217"/>
    </location>
</feature>
<comment type="caution">
    <text evidence="3">The sequence shown here is derived from an EMBL/GenBank/DDBJ whole genome shotgun (WGS) entry which is preliminary data.</text>
</comment>
<gene>
    <name evidence="3" type="ORF">Tco_0800656</name>
</gene>
<protein>
    <recommendedName>
        <fullName evidence="2">Retrovirus-related Pol polyprotein from transposon TNT 1-94-like beta-barrel domain-containing protein</fullName>
    </recommendedName>
</protein>
<dbReference type="EMBL" id="BQNB010011675">
    <property type="protein sequence ID" value="GJS93688.1"/>
    <property type="molecule type" value="Genomic_DNA"/>
</dbReference>
<feature type="domain" description="Retrovirus-related Pol polyprotein from transposon TNT 1-94-like beta-barrel" evidence="2">
    <location>
        <begin position="341"/>
        <end position="409"/>
    </location>
</feature>